<dbReference type="Gene3D" id="1.10.420.10">
    <property type="entry name" value="Peroxidase, domain 2"/>
    <property type="match status" value="1"/>
</dbReference>
<dbReference type="AlphaFoldDB" id="A0AAD5C9W2"/>
<dbReference type="GO" id="GO:0020037">
    <property type="term" value="F:heme binding"/>
    <property type="evidence" value="ECO:0007669"/>
    <property type="project" value="InterPro"/>
</dbReference>
<evidence type="ECO:0000313" key="2">
    <source>
        <dbReference type="Proteomes" id="UP001206925"/>
    </source>
</evidence>
<dbReference type="SUPFAM" id="SSF48113">
    <property type="entry name" value="Heme-dependent peroxidases"/>
    <property type="match status" value="1"/>
</dbReference>
<reference evidence="1" key="1">
    <citation type="submission" date="2022-06" db="EMBL/GenBank/DDBJ databases">
        <title>Uncovering the hologenomic basis of an extraordinary plant invasion.</title>
        <authorList>
            <person name="Bieker V.C."/>
            <person name="Martin M.D."/>
            <person name="Gilbert T."/>
            <person name="Hodgins K."/>
            <person name="Battlay P."/>
            <person name="Petersen B."/>
            <person name="Wilson J."/>
        </authorList>
    </citation>
    <scope>NUCLEOTIDE SEQUENCE</scope>
    <source>
        <strain evidence="1">AA19_3_7</strain>
        <tissue evidence="1">Leaf</tissue>
    </source>
</reference>
<sequence>MPLFGCLHPSFIGFVFCNISISTIDDTDLRSAAQLNSSLILARLKNGEHGEEMLVFVKTMSLEDIDIVTLSDGHTLGAAHKERFRFEGPWTPILLIFDNSYFT</sequence>
<accession>A0AAD5C9W2</accession>
<dbReference type="InterPro" id="IPR002016">
    <property type="entry name" value="Haem_peroxidase"/>
</dbReference>
<dbReference type="InterPro" id="IPR010255">
    <property type="entry name" value="Haem_peroxidase_sf"/>
</dbReference>
<keyword evidence="2" id="KW-1185">Reference proteome</keyword>
<gene>
    <name evidence="1" type="ORF">M8C21_028832</name>
</gene>
<proteinExistence type="predicted"/>
<dbReference type="GO" id="GO:0006979">
    <property type="term" value="P:response to oxidative stress"/>
    <property type="evidence" value="ECO:0007669"/>
    <property type="project" value="InterPro"/>
</dbReference>
<dbReference type="EMBL" id="JAMZMK010008903">
    <property type="protein sequence ID" value="KAI7738001.1"/>
    <property type="molecule type" value="Genomic_DNA"/>
</dbReference>
<organism evidence="1 2">
    <name type="scientific">Ambrosia artemisiifolia</name>
    <name type="common">Common ragweed</name>
    <dbReference type="NCBI Taxonomy" id="4212"/>
    <lineage>
        <taxon>Eukaryota</taxon>
        <taxon>Viridiplantae</taxon>
        <taxon>Streptophyta</taxon>
        <taxon>Embryophyta</taxon>
        <taxon>Tracheophyta</taxon>
        <taxon>Spermatophyta</taxon>
        <taxon>Magnoliopsida</taxon>
        <taxon>eudicotyledons</taxon>
        <taxon>Gunneridae</taxon>
        <taxon>Pentapetalae</taxon>
        <taxon>asterids</taxon>
        <taxon>campanulids</taxon>
        <taxon>Asterales</taxon>
        <taxon>Asteraceae</taxon>
        <taxon>Asteroideae</taxon>
        <taxon>Heliantheae alliance</taxon>
        <taxon>Heliantheae</taxon>
        <taxon>Ambrosia</taxon>
    </lineage>
</organism>
<name>A0AAD5C9W2_AMBAR</name>
<dbReference type="GO" id="GO:0004601">
    <property type="term" value="F:peroxidase activity"/>
    <property type="evidence" value="ECO:0007669"/>
    <property type="project" value="InterPro"/>
</dbReference>
<dbReference type="Proteomes" id="UP001206925">
    <property type="component" value="Unassembled WGS sequence"/>
</dbReference>
<evidence type="ECO:0000313" key="1">
    <source>
        <dbReference type="EMBL" id="KAI7738001.1"/>
    </source>
</evidence>
<protein>
    <submittedName>
        <fullName evidence="1">Uncharacterized protein</fullName>
    </submittedName>
</protein>
<dbReference type="PRINTS" id="PR00458">
    <property type="entry name" value="PEROXIDASE"/>
</dbReference>
<dbReference type="InterPro" id="IPR002207">
    <property type="entry name" value="Peroxidase_I"/>
</dbReference>
<comment type="caution">
    <text evidence="1">The sequence shown here is derived from an EMBL/GenBank/DDBJ whole genome shotgun (WGS) entry which is preliminary data.</text>
</comment>
<dbReference type="PRINTS" id="PR00459">
    <property type="entry name" value="ASPEROXIDASE"/>
</dbReference>